<sequence>MGEAAANAMTDVAVLRTMAGQGIRFLPLKPRSKSPIEKGWPAKRYPPSAIKEAVRRGCNIGVNIRQSGLLVVDADPRNGGEASLAKLAQDFTLPETPMVWSGRGDGGHHIYWRAPVGIHLPTKVGAYPGIDFKSSGQVVAPGSIHPDTGKPYVVDAWFDFSITIAEAPADLVASLGTQMIAKPPSVAAASIGNETLAELLSVLNPCDYAGTGPRDWLALMMACHDATAGAGVEEFIEWCAGDPEYATEHHMQMNRRRWASVTAAANFDIGSPSPRPRCSGRWPRLAMRA</sequence>
<dbReference type="SMART" id="SM00943">
    <property type="entry name" value="Prim-Pol"/>
    <property type="match status" value="1"/>
</dbReference>
<gene>
    <name evidence="2" type="ORF">GCM10007913_33820</name>
</gene>
<dbReference type="InterPro" id="IPR014819">
    <property type="entry name" value="PriCT_2"/>
</dbReference>
<name>A0ABQ5UI30_9HYPH</name>
<keyword evidence="3" id="KW-1185">Reference proteome</keyword>
<evidence type="ECO:0000313" key="3">
    <source>
        <dbReference type="Proteomes" id="UP001161406"/>
    </source>
</evidence>
<proteinExistence type="predicted"/>
<feature type="domain" description="DNA primase/polymerase bifunctional N-terminal" evidence="1">
    <location>
        <begin position="15"/>
        <end position="171"/>
    </location>
</feature>
<accession>A0ABQ5UI30</accession>
<dbReference type="InterPro" id="IPR015330">
    <property type="entry name" value="DNA_primase/pol_bifunc_N"/>
</dbReference>
<organism evidence="2 3">
    <name type="scientific">Devosia yakushimensis</name>
    <dbReference type="NCBI Taxonomy" id="470028"/>
    <lineage>
        <taxon>Bacteria</taxon>
        <taxon>Pseudomonadati</taxon>
        <taxon>Pseudomonadota</taxon>
        <taxon>Alphaproteobacteria</taxon>
        <taxon>Hyphomicrobiales</taxon>
        <taxon>Devosiaceae</taxon>
        <taxon>Devosia</taxon>
    </lineage>
</organism>
<dbReference type="Proteomes" id="UP001161406">
    <property type="component" value="Unassembled WGS sequence"/>
</dbReference>
<comment type="caution">
    <text evidence="2">The sequence shown here is derived from an EMBL/GenBank/DDBJ whole genome shotgun (WGS) entry which is preliminary data.</text>
</comment>
<evidence type="ECO:0000259" key="1">
    <source>
        <dbReference type="SMART" id="SM00943"/>
    </source>
</evidence>
<protein>
    <recommendedName>
        <fullName evidence="1">DNA primase/polymerase bifunctional N-terminal domain-containing protein</fullName>
    </recommendedName>
</protein>
<dbReference type="CDD" id="cd04859">
    <property type="entry name" value="Prim_Pol"/>
    <property type="match status" value="1"/>
</dbReference>
<reference evidence="2" key="2">
    <citation type="submission" date="2023-01" db="EMBL/GenBank/DDBJ databases">
        <title>Draft genome sequence of Devosia yakushimensis strain NBRC 103855.</title>
        <authorList>
            <person name="Sun Q."/>
            <person name="Mori K."/>
        </authorList>
    </citation>
    <scope>NUCLEOTIDE SEQUENCE</scope>
    <source>
        <strain evidence="2">NBRC 103855</strain>
    </source>
</reference>
<dbReference type="Pfam" id="PF08707">
    <property type="entry name" value="PriCT_2"/>
    <property type="match status" value="1"/>
</dbReference>
<dbReference type="EMBL" id="BSNG01000001">
    <property type="protein sequence ID" value="GLQ11450.1"/>
    <property type="molecule type" value="Genomic_DNA"/>
</dbReference>
<dbReference type="Pfam" id="PF09250">
    <property type="entry name" value="Prim-Pol"/>
    <property type="match status" value="1"/>
</dbReference>
<evidence type="ECO:0000313" key="2">
    <source>
        <dbReference type="EMBL" id="GLQ11450.1"/>
    </source>
</evidence>
<reference evidence="2" key="1">
    <citation type="journal article" date="2014" name="Int. J. Syst. Evol. Microbiol.">
        <title>Complete genome of a new Firmicutes species belonging to the dominant human colonic microbiota ('Ruminococcus bicirculans') reveals two chromosomes and a selective capacity to utilize plant glucans.</title>
        <authorList>
            <consortium name="NISC Comparative Sequencing Program"/>
            <person name="Wegmann U."/>
            <person name="Louis P."/>
            <person name="Goesmann A."/>
            <person name="Henrissat B."/>
            <person name="Duncan S.H."/>
            <person name="Flint H.J."/>
        </authorList>
    </citation>
    <scope>NUCLEOTIDE SEQUENCE</scope>
    <source>
        <strain evidence="2">NBRC 103855</strain>
    </source>
</reference>
<dbReference type="SUPFAM" id="SSF56747">
    <property type="entry name" value="Prim-pol domain"/>
    <property type="match status" value="1"/>
</dbReference>